<dbReference type="PANTHER" id="PTHR21240">
    <property type="entry name" value="2-AMINO-3-CARBOXYLMUCONATE-6-SEMIALDEHYDE DECARBOXYLASE"/>
    <property type="match status" value="1"/>
</dbReference>
<reference evidence="3 4" key="1">
    <citation type="submission" date="2018-10" db="EMBL/GenBank/DDBJ databases">
        <title>Relationship between Morphology and Antimicrobial Activity in Streptomyces.</title>
        <authorList>
            <person name="Kang H.J."/>
            <person name="Kim S.B."/>
        </authorList>
    </citation>
    <scope>NUCLEOTIDE SEQUENCE [LARGE SCALE GENOMIC DNA]</scope>
    <source>
        <strain evidence="3 4">BH38</strain>
    </source>
</reference>
<dbReference type="GO" id="GO:0016787">
    <property type="term" value="F:hydrolase activity"/>
    <property type="evidence" value="ECO:0007669"/>
    <property type="project" value="InterPro"/>
</dbReference>
<dbReference type="KEGG" id="shun:DWB77_01951"/>
<dbReference type="InterPro" id="IPR032465">
    <property type="entry name" value="ACMSD"/>
</dbReference>
<dbReference type="Pfam" id="PF04909">
    <property type="entry name" value="Amidohydro_2"/>
    <property type="match status" value="1"/>
</dbReference>
<name>A0A387HC61_9ACTN</name>
<protein>
    <recommendedName>
        <fullName evidence="2">Amidohydrolase-related domain-containing protein</fullName>
    </recommendedName>
</protein>
<keyword evidence="4" id="KW-1185">Reference proteome</keyword>
<dbReference type="InterPro" id="IPR032466">
    <property type="entry name" value="Metal_Hydrolase"/>
</dbReference>
<dbReference type="Proteomes" id="UP000271554">
    <property type="component" value="Chromosome"/>
</dbReference>
<dbReference type="GO" id="GO:0016831">
    <property type="term" value="F:carboxy-lyase activity"/>
    <property type="evidence" value="ECO:0007669"/>
    <property type="project" value="InterPro"/>
</dbReference>
<accession>A0A387HC61</accession>
<sequence>MGDLALDLDRLTAIDVHTHAEISKDGHGALSPELFGASEAYFKAHGHRQPTIEEMADHYRERRMAAVVFTVDAEHATGHPRISNEEIAESCAAHADTLIPFASIDPHKGRAGVREARRLVEEHGVRGFKFHPSIQAFSPNDPLAYPLYEAIEELGVPALFHTGQTGIGAGVPGGGGIRLKYSNPMPVDDVAVDFPELRIILAHPSFPWQDEALAVATHKPHVYIDLSGWSPKYFPPQLVRYANTLLQDKVLFGSDYPVITPDRWLADFEKLDIKPEVRPKILKENAARLLGLTTG</sequence>
<dbReference type="CDD" id="cd01292">
    <property type="entry name" value="metallo-dependent_hydrolases"/>
    <property type="match status" value="1"/>
</dbReference>
<proteinExistence type="predicted"/>
<dbReference type="AlphaFoldDB" id="A0A387HC61"/>
<evidence type="ECO:0000313" key="3">
    <source>
        <dbReference type="EMBL" id="AYG79833.1"/>
    </source>
</evidence>
<gene>
    <name evidence="3" type="ORF">DWB77_01951</name>
</gene>
<dbReference type="OrthoDB" id="1407586at2"/>
<dbReference type="InterPro" id="IPR006680">
    <property type="entry name" value="Amidohydro-rel"/>
</dbReference>
<keyword evidence="1" id="KW-0456">Lyase</keyword>
<dbReference type="PANTHER" id="PTHR21240:SF19">
    <property type="entry name" value="CATALYTIC_ HYDROLASE"/>
    <property type="match status" value="1"/>
</dbReference>
<dbReference type="Gene3D" id="3.20.20.140">
    <property type="entry name" value="Metal-dependent hydrolases"/>
    <property type="match status" value="1"/>
</dbReference>
<dbReference type="EMBL" id="CP032698">
    <property type="protein sequence ID" value="AYG79833.1"/>
    <property type="molecule type" value="Genomic_DNA"/>
</dbReference>
<feature type="domain" description="Amidohydrolase-related" evidence="2">
    <location>
        <begin position="14"/>
        <end position="292"/>
    </location>
</feature>
<evidence type="ECO:0000313" key="4">
    <source>
        <dbReference type="Proteomes" id="UP000271554"/>
    </source>
</evidence>
<dbReference type="SUPFAM" id="SSF51556">
    <property type="entry name" value="Metallo-dependent hydrolases"/>
    <property type="match status" value="1"/>
</dbReference>
<evidence type="ECO:0000259" key="2">
    <source>
        <dbReference type="Pfam" id="PF04909"/>
    </source>
</evidence>
<evidence type="ECO:0000256" key="1">
    <source>
        <dbReference type="ARBA" id="ARBA00023239"/>
    </source>
</evidence>
<organism evidence="3 4">
    <name type="scientific">Streptomyces hundungensis</name>
    <dbReference type="NCBI Taxonomy" id="1077946"/>
    <lineage>
        <taxon>Bacteria</taxon>
        <taxon>Bacillati</taxon>
        <taxon>Actinomycetota</taxon>
        <taxon>Actinomycetes</taxon>
        <taxon>Kitasatosporales</taxon>
        <taxon>Streptomycetaceae</taxon>
        <taxon>Streptomyces</taxon>
    </lineage>
</organism>
<dbReference type="RefSeq" id="WP_120720868.1">
    <property type="nucleotide sequence ID" value="NZ_CP032698.1"/>
</dbReference>